<evidence type="ECO:0008006" key="4">
    <source>
        <dbReference type="Google" id="ProtNLM"/>
    </source>
</evidence>
<keyword evidence="1" id="KW-0472">Membrane</keyword>
<accession>A0ABU0LWZ9</accession>
<sequence length="110" mass="11487">MVQTDRITGVARQLGGRLRRVAGEAGNEAASRAEDVFDEARHLGARALGDARGRAVDFADDAYETGHALYGRGLTALSRQAGSHPLAVIVAAGLAGAAVAWFLCSSPNRR</sequence>
<evidence type="ECO:0000256" key="1">
    <source>
        <dbReference type="SAM" id="Phobius"/>
    </source>
</evidence>
<dbReference type="Proteomes" id="UP001235094">
    <property type="component" value="Unassembled WGS sequence"/>
</dbReference>
<name>A0ABU0LWZ9_9HYPH</name>
<comment type="caution">
    <text evidence="2">The sequence shown here is derived from an EMBL/GenBank/DDBJ whole genome shotgun (WGS) entry which is preliminary data.</text>
</comment>
<dbReference type="EMBL" id="JAUSVR010000025">
    <property type="protein sequence ID" value="MDQ0513247.1"/>
    <property type="molecule type" value="Genomic_DNA"/>
</dbReference>
<proteinExistence type="predicted"/>
<keyword evidence="1" id="KW-1133">Transmembrane helix</keyword>
<protein>
    <recommendedName>
        <fullName evidence="4">CsbD family protein</fullName>
    </recommendedName>
</protein>
<keyword evidence="1" id="KW-0812">Transmembrane</keyword>
<gene>
    <name evidence="2" type="ORF">QOZ99_004165</name>
</gene>
<organism evidence="2 3">
    <name type="scientific">Ancylobacter amanitiformis</name>
    <dbReference type="NCBI Taxonomy" id="217069"/>
    <lineage>
        <taxon>Bacteria</taxon>
        <taxon>Pseudomonadati</taxon>
        <taxon>Pseudomonadota</taxon>
        <taxon>Alphaproteobacteria</taxon>
        <taxon>Hyphomicrobiales</taxon>
        <taxon>Xanthobacteraceae</taxon>
        <taxon>Ancylobacter</taxon>
    </lineage>
</organism>
<evidence type="ECO:0000313" key="2">
    <source>
        <dbReference type="EMBL" id="MDQ0513247.1"/>
    </source>
</evidence>
<keyword evidence="3" id="KW-1185">Reference proteome</keyword>
<reference evidence="2 3" key="1">
    <citation type="submission" date="2023-07" db="EMBL/GenBank/DDBJ databases">
        <title>Genomic Encyclopedia of Type Strains, Phase IV (KMG-IV): sequencing the most valuable type-strain genomes for metagenomic binning, comparative biology and taxonomic classification.</title>
        <authorList>
            <person name="Goeker M."/>
        </authorList>
    </citation>
    <scope>NUCLEOTIDE SEQUENCE [LARGE SCALE GENOMIC DNA]</scope>
    <source>
        <strain evidence="2 3">DSM 15561</strain>
    </source>
</reference>
<evidence type="ECO:0000313" key="3">
    <source>
        <dbReference type="Proteomes" id="UP001235094"/>
    </source>
</evidence>
<dbReference type="RefSeq" id="WP_306891884.1">
    <property type="nucleotide sequence ID" value="NZ_JAUSVR010000025.1"/>
</dbReference>
<feature type="transmembrane region" description="Helical" evidence="1">
    <location>
        <begin position="86"/>
        <end position="104"/>
    </location>
</feature>